<feature type="domain" description="FHA" evidence="1">
    <location>
        <begin position="35"/>
        <end position="84"/>
    </location>
</feature>
<dbReference type="AlphaFoldDB" id="A0A518AK33"/>
<dbReference type="GO" id="GO:0005524">
    <property type="term" value="F:ATP binding"/>
    <property type="evidence" value="ECO:0007669"/>
    <property type="project" value="UniProtKB-KW"/>
</dbReference>
<dbReference type="InterPro" id="IPR008984">
    <property type="entry name" value="SMAD_FHA_dom_sf"/>
</dbReference>
<dbReference type="Proteomes" id="UP000315750">
    <property type="component" value="Chromosome"/>
</dbReference>
<dbReference type="EMBL" id="CP036278">
    <property type="protein sequence ID" value="QDU55093.1"/>
    <property type="molecule type" value="Genomic_DNA"/>
</dbReference>
<dbReference type="Gene3D" id="3.20.20.450">
    <property type="entry name" value="EAL domain"/>
    <property type="match status" value="1"/>
</dbReference>
<dbReference type="Pfam" id="PF00563">
    <property type="entry name" value="EAL"/>
    <property type="match status" value="1"/>
</dbReference>
<keyword evidence="3" id="KW-1185">Reference proteome</keyword>
<dbReference type="SUPFAM" id="SSF49879">
    <property type="entry name" value="SMAD/FHA domain"/>
    <property type="match status" value="1"/>
</dbReference>
<name>A0A518AK33_9BACT</name>
<sequence length="374" mass="40123">MFSSSPPAEDARPRFEYYPLDSTKLQTVDIDQFPFVIGRSASASFQINSTSVSREHAEIVRAPTGYCVRDLGSTNGTALNGRSVRESPIVDGDTLSIADVELTFVCTSLGRLQRTLTKPLPRKKPSIVLPGTTPELAAVRSMNEALLLQAIPIGWSYFTDPSSGAALMTAARILPPVDESMVQGDAKLPTRVASRLELMGWHLAAEHFASLGQPGNLLLNITHRESLNPHTADALDEVAVSLKPSQGLGIGMSWDWVSSAPDSHRILHSLRELGHTIVFHDFAGGGGCIESMDTAPPDYLVLASQVVRDIADQSRRLQRLEIVNAACVAQGIRVVLPLGISEKDQIACRDLGISVVQSESASSAHAPMLAALSS</sequence>
<dbReference type="EC" id="3.6.3.-" evidence="2"/>
<dbReference type="Pfam" id="PF00498">
    <property type="entry name" value="FHA"/>
    <property type="match status" value="1"/>
</dbReference>
<keyword evidence="2" id="KW-0067">ATP-binding</keyword>
<dbReference type="Gene3D" id="2.60.200.20">
    <property type="match status" value="1"/>
</dbReference>
<organism evidence="2 3">
    <name type="scientific">Aeoliella mucimassa</name>
    <dbReference type="NCBI Taxonomy" id="2527972"/>
    <lineage>
        <taxon>Bacteria</taxon>
        <taxon>Pseudomonadati</taxon>
        <taxon>Planctomycetota</taxon>
        <taxon>Planctomycetia</taxon>
        <taxon>Pirellulales</taxon>
        <taxon>Lacipirellulaceae</taxon>
        <taxon>Aeoliella</taxon>
    </lineage>
</organism>
<evidence type="ECO:0000313" key="3">
    <source>
        <dbReference type="Proteomes" id="UP000315750"/>
    </source>
</evidence>
<evidence type="ECO:0000259" key="1">
    <source>
        <dbReference type="PROSITE" id="PS50006"/>
    </source>
</evidence>
<dbReference type="GO" id="GO:0016787">
    <property type="term" value="F:hydrolase activity"/>
    <property type="evidence" value="ECO:0007669"/>
    <property type="project" value="UniProtKB-KW"/>
</dbReference>
<reference evidence="2 3" key="1">
    <citation type="submission" date="2019-02" db="EMBL/GenBank/DDBJ databases">
        <title>Deep-cultivation of Planctomycetes and their phenomic and genomic characterization uncovers novel biology.</title>
        <authorList>
            <person name="Wiegand S."/>
            <person name="Jogler M."/>
            <person name="Boedeker C."/>
            <person name="Pinto D."/>
            <person name="Vollmers J."/>
            <person name="Rivas-Marin E."/>
            <person name="Kohn T."/>
            <person name="Peeters S.H."/>
            <person name="Heuer A."/>
            <person name="Rast P."/>
            <person name="Oberbeckmann S."/>
            <person name="Bunk B."/>
            <person name="Jeske O."/>
            <person name="Meyerdierks A."/>
            <person name="Storesund J.E."/>
            <person name="Kallscheuer N."/>
            <person name="Luecker S."/>
            <person name="Lage O.M."/>
            <person name="Pohl T."/>
            <person name="Merkel B.J."/>
            <person name="Hornburger P."/>
            <person name="Mueller R.-W."/>
            <person name="Bruemmer F."/>
            <person name="Labrenz M."/>
            <person name="Spormann A.M."/>
            <person name="Op den Camp H."/>
            <person name="Overmann J."/>
            <person name="Amann R."/>
            <person name="Jetten M.S.M."/>
            <person name="Mascher T."/>
            <person name="Medema M.H."/>
            <person name="Devos D.P."/>
            <person name="Kaster A.-K."/>
            <person name="Ovreas L."/>
            <person name="Rohde M."/>
            <person name="Galperin M.Y."/>
            <person name="Jogler C."/>
        </authorList>
    </citation>
    <scope>NUCLEOTIDE SEQUENCE [LARGE SCALE GENOMIC DNA]</scope>
    <source>
        <strain evidence="2 3">Pan181</strain>
    </source>
</reference>
<keyword evidence="2" id="KW-0547">Nucleotide-binding</keyword>
<dbReference type="OrthoDB" id="9813903at2"/>
<dbReference type="PROSITE" id="PS50006">
    <property type="entry name" value="FHA_DOMAIN"/>
    <property type="match status" value="1"/>
</dbReference>
<dbReference type="KEGG" id="amuc:Pan181_12790"/>
<dbReference type="InterPro" id="IPR001633">
    <property type="entry name" value="EAL_dom"/>
</dbReference>
<evidence type="ECO:0000313" key="2">
    <source>
        <dbReference type="EMBL" id="QDU55093.1"/>
    </source>
</evidence>
<keyword evidence="2" id="KW-0378">Hydrolase</keyword>
<dbReference type="InterPro" id="IPR000253">
    <property type="entry name" value="FHA_dom"/>
</dbReference>
<dbReference type="CDD" id="cd00060">
    <property type="entry name" value="FHA"/>
    <property type="match status" value="1"/>
</dbReference>
<dbReference type="InterPro" id="IPR035919">
    <property type="entry name" value="EAL_sf"/>
</dbReference>
<protein>
    <submittedName>
        <fullName evidence="2">ABC transporter ATP-binding/permease protein</fullName>
        <ecNumber evidence="2">3.6.3.-</ecNumber>
    </submittedName>
</protein>
<dbReference type="SMART" id="SM00240">
    <property type="entry name" value="FHA"/>
    <property type="match status" value="1"/>
</dbReference>
<proteinExistence type="predicted"/>
<dbReference type="SUPFAM" id="SSF141868">
    <property type="entry name" value="EAL domain-like"/>
    <property type="match status" value="1"/>
</dbReference>
<accession>A0A518AK33</accession>
<gene>
    <name evidence="2" type="ORF">Pan181_12790</name>
</gene>